<keyword evidence="10" id="KW-0472">Membrane</keyword>
<evidence type="ECO:0000256" key="10">
    <source>
        <dbReference type="ARBA" id="ARBA00023136"/>
    </source>
</evidence>
<dbReference type="PANTHER" id="PTHR43047">
    <property type="entry name" value="TWO-COMPONENT HISTIDINE PROTEIN KINASE"/>
    <property type="match status" value="1"/>
</dbReference>
<comment type="subcellular location">
    <subcellularLocation>
        <location evidence="2">Membrane</location>
    </subcellularLocation>
</comment>
<dbReference type="CDD" id="cd16922">
    <property type="entry name" value="HATPase_EvgS-ArcB-TorS-like"/>
    <property type="match status" value="1"/>
</dbReference>
<sequence>MTSLEHVEPRKITSPKRSLTLLTLRKIAIRISLVVAAATIMSYWHVKTGFEHQAVENLERYVEQRRVRESAIFDLASSNIRTFSDAYLREISQMDPQGAEQRFASLFEQHPDGTTRLTENVFKTYGVTGFIGKHVMIERDLKRRLVVAFDLITQFGPAWKSQFANLYVMTPEGAVIMYWPDQPWALRAGDWEISGKLNLLSAKKDDVLIASTGAIADSVKERWSELYFDYGINDWLVSVTRPALLDGRPAIQIGQDILVHDLIGRAVSTDLGGTYNILFSEEGRIIAHPRFMDAIQARSGSLPISETGDAKLEEIHRLTLERSPQQTVIRDQNDNQVIAVTKLSGPAWTLATVYPLDLASESAWQTARLILLMGALALVLEIAILSSTLRSQIAVPLRLLVRATSSVAKGEFKTHLNLRRDDEIGELADAFTTMARQIDARETALNERSASLVKLNDELAHELAERERAERELARHRELNALLDTIDYGILFLSPDLKIRLANRAYKEMWAVPEAQIAKGTPIRNVIAHHSQALGIEHEYEDAFIERNMEDIRCCDQAPIEIHSPNNRVLRYHCVALPDGGRMLTYVDITEQKRALDAIALAEQRQRRLLELAPFPLVVTRMSDGRILYANARTAEAIGLKPEELRGTPAPNYYANPADRERILKILSQEGRVQDVEVLLQRHDGKQFWALVNASFADYESAPALLFAFNDITELKQREAQLKQAKKETEAALRDLNAVLDTIQYGILFLDPDFRIRLANRAYREIWEMPTSYYEKPRSLEEDMEKSRTLGSYDVSDEEWGAYKARRIGEIRSGSPVTTEMRLKNGRVLQYRIIALPDGGRMLTYFDITDMKRFEDVLRRHLAAMEAAMDGMAILDADYHYQYLNEAHVKIFGYDRPEELIGKSWKQLYTDEERAYLEAVAFPKVFQDGHWNGEAVGLKRDGTLFPQDVSLTIIQDGGLICVVRDITERHARDEALRQAKEHAEEASQAKSRFLANVSHELRTPLNAVLGYTELLIDGLYGNLPDKAHGVLTRVQVNGRHLLALINDILDLSKIEAGELLIAAEPYSISDLVHAAVTTAEPLAKAKGLSLRVSVPEGLPCGSGDERRLTQVLVNLVGNAIKFTDQGSVDVSAEVVSGRLKIAIKDTGIGIAPKDQKLIFEAFQQGSNAVNGGTGTGLGLAISKRIVQMHGGTIHVYSAVGQGSTFTIDLPLETRPVTEAA</sequence>
<keyword evidence="9" id="KW-0902">Two-component regulatory system</keyword>
<dbReference type="GO" id="GO:0000155">
    <property type="term" value="F:phosphorelay sensor kinase activity"/>
    <property type="evidence" value="ECO:0007669"/>
    <property type="project" value="InterPro"/>
</dbReference>
<evidence type="ECO:0000259" key="16">
    <source>
        <dbReference type="PROSITE" id="PS50885"/>
    </source>
</evidence>
<evidence type="ECO:0000256" key="7">
    <source>
        <dbReference type="ARBA" id="ARBA00022777"/>
    </source>
</evidence>
<dbReference type="InterPro" id="IPR003661">
    <property type="entry name" value="HisK_dim/P_dom"/>
</dbReference>
<evidence type="ECO:0000313" key="17">
    <source>
        <dbReference type="EMBL" id="KLK91130.1"/>
    </source>
</evidence>
<evidence type="ECO:0000259" key="14">
    <source>
        <dbReference type="PROSITE" id="PS50112"/>
    </source>
</evidence>
<dbReference type="Pfam" id="PF00512">
    <property type="entry name" value="HisKA"/>
    <property type="match status" value="1"/>
</dbReference>
<feature type="domain" description="HAMP" evidence="16">
    <location>
        <begin position="391"/>
        <end position="443"/>
    </location>
</feature>
<keyword evidence="5" id="KW-0808">Transferase</keyword>
<dbReference type="EC" id="2.7.13.3" evidence="3"/>
<dbReference type="NCBIfam" id="TIGR00229">
    <property type="entry name" value="sensory_box"/>
    <property type="match status" value="2"/>
</dbReference>
<evidence type="ECO:0000256" key="11">
    <source>
        <dbReference type="ARBA" id="ARBA00023306"/>
    </source>
</evidence>
<dbReference type="CDD" id="cd00082">
    <property type="entry name" value="HisKA"/>
    <property type="match status" value="1"/>
</dbReference>
<dbReference type="Proteomes" id="UP000035489">
    <property type="component" value="Unassembled WGS sequence"/>
</dbReference>
<feature type="coiled-coil region" evidence="12">
    <location>
        <begin position="452"/>
        <end position="479"/>
    </location>
</feature>
<dbReference type="SUPFAM" id="SSF55874">
    <property type="entry name" value="ATPase domain of HSP90 chaperone/DNA topoisomerase II/histidine kinase"/>
    <property type="match status" value="1"/>
</dbReference>
<dbReference type="FunFam" id="1.10.287.130:FF:000038">
    <property type="entry name" value="Sensory transduction histidine kinase"/>
    <property type="match status" value="1"/>
</dbReference>
<protein>
    <recommendedName>
        <fullName evidence="3">histidine kinase</fullName>
        <ecNumber evidence="3">2.7.13.3</ecNumber>
    </recommendedName>
</protein>
<evidence type="ECO:0000256" key="5">
    <source>
        <dbReference type="ARBA" id="ARBA00022679"/>
    </source>
</evidence>
<dbReference type="InterPro" id="IPR035965">
    <property type="entry name" value="PAS-like_dom_sf"/>
</dbReference>
<dbReference type="InterPro" id="IPR036890">
    <property type="entry name" value="HATPase_C_sf"/>
</dbReference>
<dbReference type="GO" id="GO:0005524">
    <property type="term" value="F:ATP binding"/>
    <property type="evidence" value="ECO:0007669"/>
    <property type="project" value="UniProtKB-KW"/>
</dbReference>
<dbReference type="STRING" id="1225564.AA309_22025"/>
<dbReference type="OrthoDB" id="9810730at2"/>
<name>A0A0H1R7A5_9HYPH</name>
<dbReference type="InterPro" id="IPR000700">
    <property type="entry name" value="PAS-assoc_C"/>
</dbReference>
<dbReference type="RefSeq" id="WP_047191170.1">
    <property type="nucleotide sequence ID" value="NZ_LCYG01000060.1"/>
</dbReference>
<dbReference type="SMART" id="SM00091">
    <property type="entry name" value="PAS"/>
    <property type="match status" value="4"/>
</dbReference>
<accession>A0A0H1R7A5</accession>
<gene>
    <name evidence="17" type="ORF">AA309_22025</name>
</gene>
<evidence type="ECO:0000256" key="4">
    <source>
        <dbReference type="ARBA" id="ARBA00022553"/>
    </source>
</evidence>
<evidence type="ECO:0000256" key="3">
    <source>
        <dbReference type="ARBA" id="ARBA00012438"/>
    </source>
</evidence>
<dbReference type="Pfam" id="PF13426">
    <property type="entry name" value="PAS_9"/>
    <property type="match status" value="2"/>
</dbReference>
<evidence type="ECO:0000259" key="15">
    <source>
        <dbReference type="PROSITE" id="PS50113"/>
    </source>
</evidence>
<dbReference type="PROSITE" id="PS50112">
    <property type="entry name" value="PAS"/>
    <property type="match status" value="2"/>
</dbReference>
<feature type="domain" description="PAS" evidence="14">
    <location>
        <begin position="864"/>
        <end position="929"/>
    </location>
</feature>
<dbReference type="PROSITE" id="PS50109">
    <property type="entry name" value="HIS_KIN"/>
    <property type="match status" value="1"/>
</dbReference>
<dbReference type="PANTHER" id="PTHR43047:SF64">
    <property type="entry name" value="HISTIDINE KINASE CONTAINING CHEY-HOMOLOGOUS RECEIVER DOMAIN AND PAS DOMAIN-RELATED"/>
    <property type="match status" value="1"/>
</dbReference>
<dbReference type="InterPro" id="IPR001610">
    <property type="entry name" value="PAC"/>
</dbReference>
<evidence type="ECO:0000313" key="18">
    <source>
        <dbReference type="Proteomes" id="UP000035489"/>
    </source>
</evidence>
<feature type="domain" description="Histidine kinase" evidence="13">
    <location>
        <begin position="996"/>
        <end position="1213"/>
    </location>
</feature>
<dbReference type="Gene3D" id="6.10.340.10">
    <property type="match status" value="1"/>
</dbReference>
<dbReference type="SMART" id="SM00086">
    <property type="entry name" value="PAC"/>
    <property type="match status" value="2"/>
</dbReference>
<dbReference type="SMART" id="SM00388">
    <property type="entry name" value="HisKA"/>
    <property type="match status" value="1"/>
</dbReference>
<organism evidence="17 18">
    <name type="scientific">Microvirga vignae</name>
    <dbReference type="NCBI Taxonomy" id="1225564"/>
    <lineage>
        <taxon>Bacteria</taxon>
        <taxon>Pseudomonadati</taxon>
        <taxon>Pseudomonadota</taxon>
        <taxon>Alphaproteobacteria</taxon>
        <taxon>Hyphomicrobiales</taxon>
        <taxon>Methylobacteriaceae</taxon>
        <taxon>Microvirga</taxon>
    </lineage>
</organism>
<dbReference type="AlphaFoldDB" id="A0A0H1R7A5"/>
<keyword evidence="12" id="KW-0175">Coiled coil</keyword>
<dbReference type="InterPro" id="IPR004358">
    <property type="entry name" value="Sig_transdc_His_kin-like_C"/>
</dbReference>
<proteinExistence type="predicted"/>
<dbReference type="PATRIC" id="fig|1225564.3.peg.5775"/>
<keyword evidence="6" id="KW-0547">Nucleotide-binding</keyword>
<feature type="domain" description="PAC" evidence="15">
    <location>
        <begin position="674"/>
        <end position="724"/>
    </location>
</feature>
<dbReference type="CDD" id="cd00130">
    <property type="entry name" value="PAS"/>
    <property type="match status" value="2"/>
</dbReference>
<dbReference type="InterPro" id="IPR005467">
    <property type="entry name" value="His_kinase_dom"/>
</dbReference>
<dbReference type="InterPro" id="IPR003660">
    <property type="entry name" value="HAMP_dom"/>
</dbReference>
<evidence type="ECO:0000256" key="2">
    <source>
        <dbReference type="ARBA" id="ARBA00004370"/>
    </source>
</evidence>
<dbReference type="PROSITE" id="PS50885">
    <property type="entry name" value="HAMP"/>
    <property type="match status" value="1"/>
</dbReference>
<evidence type="ECO:0000256" key="12">
    <source>
        <dbReference type="SAM" id="Coils"/>
    </source>
</evidence>
<keyword evidence="4" id="KW-0597">Phosphoprotein</keyword>
<dbReference type="Gene3D" id="3.30.565.10">
    <property type="entry name" value="Histidine kinase-like ATPase, C-terminal domain"/>
    <property type="match status" value="1"/>
</dbReference>
<dbReference type="Pfam" id="PF02518">
    <property type="entry name" value="HATPase_c"/>
    <property type="match status" value="1"/>
</dbReference>
<evidence type="ECO:0000256" key="9">
    <source>
        <dbReference type="ARBA" id="ARBA00023012"/>
    </source>
</evidence>
<evidence type="ECO:0000259" key="13">
    <source>
        <dbReference type="PROSITE" id="PS50109"/>
    </source>
</evidence>
<feature type="coiled-coil region" evidence="12">
    <location>
        <begin position="712"/>
        <end position="742"/>
    </location>
</feature>
<dbReference type="FunFam" id="3.30.565.10:FF:000010">
    <property type="entry name" value="Sensor histidine kinase RcsC"/>
    <property type="match status" value="1"/>
</dbReference>
<keyword evidence="11" id="KW-0131">Cell cycle</keyword>
<dbReference type="Gene3D" id="3.30.450.20">
    <property type="entry name" value="PAS domain"/>
    <property type="match status" value="6"/>
</dbReference>
<evidence type="ECO:0000256" key="6">
    <source>
        <dbReference type="ARBA" id="ARBA00022741"/>
    </source>
</evidence>
<dbReference type="SMART" id="SM00304">
    <property type="entry name" value="HAMP"/>
    <property type="match status" value="1"/>
</dbReference>
<evidence type="ECO:0000256" key="1">
    <source>
        <dbReference type="ARBA" id="ARBA00000085"/>
    </source>
</evidence>
<keyword evidence="8" id="KW-0067">ATP-binding</keyword>
<dbReference type="SUPFAM" id="SSF55785">
    <property type="entry name" value="PYP-like sensor domain (PAS domain)"/>
    <property type="match status" value="4"/>
</dbReference>
<comment type="catalytic activity">
    <reaction evidence="1">
        <text>ATP + protein L-histidine = ADP + protein N-phospho-L-histidine.</text>
        <dbReference type="EC" id="2.7.13.3"/>
    </reaction>
</comment>
<dbReference type="Pfam" id="PF00672">
    <property type="entry name" value="HAMP"/>
    <property type="match status" value="1"/>
</dbReference>
<dbReference type="SUPFAM" id="SSF158472">
    <property type="entry name" value="HAMP domain-like"/>
    <property type="match status" value="1"/>
</dbReference>
<reference evidence="17 18" key="1">
    <citation type="submission" date="2015-05" db="EMBL/GenBank/DDBJ databases">
        <title>Draft genome sequence of Microvirga vignae strain BR3299, a novel nitrogen fixing bacteria isolated from Brazil semi-aired region.</title>
        <authorList>
            <person name="Zilli J.E."/>
            <person name="Passos S.R."/>
            <person name="Leite J."/>
            <person name="Baldani J.I."/>
            <person name="Xavier G.R."/>
            <person name="Rumjaneck N.G."/>
            <person name="Simoes-Araujo J.L."/>
        </authorList>
    </citation>
    <scope>NUCLEOTIDE SEQUENCE [LARGE SCALE GENOMIC DNA]</scope>
    <source>
        <strain evidence="17 18">BR3299</strain>
    </source>
</reference>
<keyword evidence="18" id="KW-1185">Reference proteome</keyword>
<dbReference type="EMBL" id="LCYG01000060">
    <property type="protein sequence ID" value="KLK91130.1"/>
    <property type="molecule type" value="Genomic_DNA"/>
</dbReference>
<feature type="domain" description="PAS" evidence="14">
    <location>
        <begin position="602"/>
        <end position="669"/>
    </location>
</feature>
<dbReference type="PROSITE" id="PS50113">
    <property type="entry name" value="PAC"/>
    <property type="match status" value="1"/>
</dbReference>
<dbReference type="PRINTS" id="PR00344">
    <property type="entry name" value="BCTRLSENSOR"/>
</dbReference>
<dbReference type="InterPro" id="IPR036097">
    <property type="entry name" value="HisK_dim/P_sf"/>
</dbReference>
<dbReference type="SMART" id="SM00387">
    <property type="entry name" value="HATPase_c"/>
    <property type="match status" value="1"/>
</dbReference>
<keyword evidence="7" id="KW-0418">Kinase</keyword>
<dbReference type="Gene3D" id="1.10.287.130">
    <property type="match status" value="1"/>
</dbReference>
<dbReference type="GO" id="GO:0016020">
    <property type="term" value="C:membrane"/>
    <property type="evidence" value="ECO:0007669"/>
    <property type="project" value="UniProtKB-SubCell"/>
</dbReference>
<comment type="caution">
    <text evidence="17">The sequence shown here is derived from an EMBL/GenBank/DDBJ whole genome shotgun (WGS) entry which is preliminary data.</text>
</comment>
<dbReference type="InterPro" id="IPR003594">
    <property type="entry name" value="HATPase_dom"/>
</dbReference>
<dbReference type="Pfam" id="PF12860">
    <property type="entry name" value="PAS_7"/>
    <property type="match status" value="2"/>
</dbReference>
<dbReference type="CDD" id="cd06225">
    <property type="entry name" value="HAMP"/>
    <property type="match status" value="1"/>
</dbReference>
<dbReference type="SUPFAM" id="SSF47384">
    <property type="entry name" value="Homodimeric domain of signal transducing histidine kinase"/>
    <property type="match status" value="1"/>
</dbReference>
<evidence type="ECO:0000256" key="8">
    <source>
        <dbReference type="ARBA" id="ARBA00022840"/>
    </source>
</evidence>
<dbReference type="InterPro" id="IPR000014">
    <property type="entry name" value="PAS"/>
</dbReference>